<accession>A0A2G6E636</accession>
<sequence length="534" mass="58279">MKTMKNFAQCIFALLLAVCLLLPGIASAETHKLTILHTNDHHGHFMKFNPYPVKDVGGLAAQSTLINIVRAEVEKSGGTVLVLSAGDINTGIPESDLLEAEPDIKLMNMIGYDAMVLGNHEFDRSRETLLKQIEWADFPFLSANVVKKDSGDTLVEPYIIKEYGGLKVAVFGLTTEETPILTLPENTEDIEFKDVIETARDLVPQLRTKADIVVALTHLGFYEESGGGYNSAGDIKLAKEVEGIDVIVGGHTDTPLKEVEVIGNTLIVQTGGQSESVGRLDLVIDTEEDRITDYAYKLMSVNGKKRVKYNGKKYYMYVDKGYVEDQEILDAAAPYMAQADQLLSTPVGEALVGLVGVRSAVRSRETNLGNLITDAMMERTNADIALQNGGGIRKTLPAGPITYRDILSVQPFGNTLVLLDMTGAQIMEVLNYAATVEPGNGAFLHVGGLKWTLNRRGDTPVAENVMVGDSAIEMDKTYTVVTNNFMASGGDGYKMLKELRSLDTGYVDADVFKDYVKKLGKVRPTIEGRLTIIE</sequence>
<keyword evidence="2" id="KW-0547">Nucleotide-binding</keyword>
<comment type="caution">
    <text evidence="5">The sequence shown here is derived from an EMBL/GenBank/DDBJ whole genome shotgun (WGS) entry which is preliminary data.</text>
</comment>
<dbReference type="GO" id="GO:0009166">
    <property type="term" value="P:nucleotide catabolic process"/>
    <property type="evidence" value="ECO:0007669"/>
    <property type="project" value="InterPro"/>
</dbReference>
<dbReference type="PROSITE" id="PS00786">
    <property type="entry name" value="5_NUCLEOTIDASE_2"/>
    <property type="match status" value="1"/>
</dbReference>
<dbReference type="AlphaFoldDB" id="A0A2G6E636"/>
<dbReference type="InterPro" id="IPR029052">
    <property type="entry name" value="Metallo-depent_PP-like"/>
</dbReference>
<dbReference type="InterPro" id="IPR008334">
    <property type="entry name" value="5'-Nucleotdase_C"/>
</dbReference>
<gene>
    <name evidence="5" type="ORF">CSB45_06820</name>
</gene>
<reference evidence="5 6" key="1">
    <citation type="submission" date="2017-10" db="EMBL/GenBank/DDBJ databases">
        <title>Novel microbial diversity and functional potential in the marine mammal oral microbiome.</title>
        <authorList>
            <person name="Dudek N.K."/>
            <person name="Sun C.L."/>
            <person name="Burstein D."/>
            <person name="Kantor R.S."/>
            <person name="Aliaga Goltsman D.S."/>
            <person name="Bik E.M."/>
            <person name="Thomas B.C."/>
            <person name="Banfield J.F."/>
            <person name="Relman D.A."/>
        </authorList>
    </citation>
    <scope>NUCLEOTIDE SEQUENCE [LARGE SCALE GENOMIC DNA]</scope>
    <source>
        <strain evidence="5">DOLZORAL124_49_17</strain>
    </source>
</reference>
<dbReference type="EMBL" id="PDPS01000026">
    <property type="protein sequence ID" value="PID57534.1"/>
    <property type="molecule type" value="Genomic_DNA"/>
</dbReference>
<feature type="domain" description="5'-Nucleotidase C-terminal" evidence="4">
    <location>
        <begin position="357"/>
        <end position="498"/>
    </location>
</feature>
<dbReference type="SUPFAM" id="SSF55816">
    <property type="entry name" value="5'-nucleotidase (syn. UDP-sugar hydrolase), C-terminal domain"/>
    <property type="match status" value="1"/>
</dbReference>
<dbReference type="PANTHER" id="PTHR11575">
    <property type="entry name" value="5'-NUCLEOTIDASE-RELATED"/>
    <property type="match status" value="1"/>
</dbReference>
<keyword evidence="2" id="KW-0378">Hydrolase</keyword>
<dbReference type="Proteomes" id="UP000229740">
    <property type="component" value="Unassembled WGS sequence"/>
</dbReference>
<evidence type="ECO:0000259" key="3">
    <source>
        <dbReference type="Pfam" id="PF00149"/>
    </source>
</evidence>
<dbReference type="PROSITE" id="PS00785">
    <property type="entry name" value="5_NUCLEOTIDASE_1"/>
    <property type="match status" value="1"/>
</dbReference>
<dbReference type="GO" id="GO:0008768">
    <property type="term" value="F:UDP-sugar diphosphatase activity"/>
    <property type="evidence" value="ECO:0007669"/>
    <property type="project" value="TreeGrafter"/>
</dbReference>
<proteinExistence type="inferred from homology"/>
<evidence type="ECO:0000313" key="6">
    <source>
        <dbReference type="Proteomes" id="UP000229740"/>
    </source>
</evidence>
<dbReference type="Gene3D" id="3.60.21.10">
    <property type="match status" value="1"/>
</dbReference>
<evidence type="ECO:0000256" key="2">
    <source>
        <dbReference type="RuleBase" id="RU362119"/>
    </source>
</evidence>
<dbReference type="PRINTS" id="PR01607">
    <property type="entry name" value="APYRASEFAMLY"/>
</dbReference>
<name>A0A2G6E636_9BACT</name>
<dbReference type="GO" id="GO:0030288">
    <property type="term" value="C:outer membrane-bounded periplasmic space"/>
    <property type="evidence" value="ECO:0007669"/>
    <property type="project" value="TreeGrafter"/>
</dbReference>
<evidence type="ECO:0000256" key="1">
    <source>
        <dbReference type="ARBA" id="ARBA00022729"/>
    </source>
</evidence>
<protein>
    <recommendedName>
        <fullName evidence="7">Bifunctional UDP-sugar hydrolase/5'-nucleotidase</fullName>
    </recommendedName>
</protein>
<dbReference type="GO" id="GO:0000166">
    <property type="term" value="F:nucleotide binding"/>
    <property type="evidence" value="ECO:0007669"/>
    <property type="project" value="UniProtKB-KW"/>
</dbReference>
<evidence type="ECO:0008006" key="7">
    <source>
        <dbReference type="Google" id="ProtNLM"/>
    </source>
</evidence>
<feature type="domain" description="Calcineurin-like phosphoesterase" evidence="3">
    <location>
        <begin position="33"/>
        <end position="252"/>
    </location>
</feature>
<evidence type="ECO:0000259" key="4">
    <source>
        <dbReference type="Pfam" id="PF02872"/>
    </source>
</evidence>
<dbReference type="PANTHER" id="PTHR11575:SF24">
    <property type="entry name" value="5'-NUCLEOTIDASE"/>
    <property type="match status" value="1"/>
</dbReference>
<comment type="similarity">
    <text evidence="2">Belongs to the 5'-nucleotidase family.</text>
</comment>
<dbReference type="InterPro" id="IPR006146">
    <property type="entry name" value="5'-Nucleotdase_CS"/>
</dbReference>
<dbReference type="SUPFAM" id="SSF56300">
    <property type="entry name" value="Metallo-dependent phosphatases"/>
    <property type="match status" value="1"/>
</dbReference>
<evidence type="ECO:0000313" key="5">
    <source>
        <dbReference type="EMBL" id="PID57534.1"/>
    </source>
</evidence>
<dbReference type="InterPro" id="IPR004843">
    <property type="entry name" value="Calcineurin-like_PHP"/>
</dbReference>
<dbReference type="InterPro" id="IPR006179">
    <property type="entry name" value="5_nucleotidase/apyrase"/>
</dbReference>
<dbReference type="InterPro" id="IPR036907">
    <property type="entry name" value="5'-Nucleotdase_C_sf"/>
</dbReference>
<dbReference type="GO" id="GO:0008253">
    <property type="term" value="F:5'-nucleotidase activity"/>
    <property type="evidence" value="ECO:0007669"/>
    <property type="project" value="TreeGrafter"/>
</dbReference>
<keyword evidence="1 2" id="KW-0732">Signal</keyword>
<dbReference type="Gene3D" id="3.90.780.10">
    <property type="entry name" value="5'-Nucleotidase, C-terminal domain"/>
    <property type="match status" value="1"/>
</dbReference>
<dbReference type="Pfam" id="PF00149">
    <property type="entry name" value="Metallophos"/>
    <property type="match status" value="1"/>
</dbReference>
<feature type="chain" id="PRO_5013424761" description="Bifunctional UDP-sugar hydrolase/5'-nucleotidase" evidence="2">
    <location>
        <begin position="29"/>
        <end position="534"/>
    </location>
</feature>
<organism evidence="5 6">
    <name type="scientific">candidate division KSB3 bacterium</name>
    <dbReference type="NCBI Taxonomy" id="2044937"/>
    <lineage>
        <taxon>Bacteria</taxon>
        <taxon>candidate division KSB3</taxon>
    </lineage>
</organism>
<feature type="signal peptide" evidence="2">
    <location>
        <begin position="1"/>
        <end position="28"/>
    </location>
</feature>
<dbReference type="GO" id="GO:0046872">
    <property type="term" value="F:metal ion binding"/>
    <property type="evidence" value="ECO:0007669"/>
    <property type="project" value="InterPro"/>
</dbReference>
<dbReference type="Pfam" id="PF02872">
    <property type="entry name" value="5_nucleotid_C"/>
    <property type="match status" value="1"/>
</dbReference>